<dbReference type="InterPro" id="IPR015940">
    <property type="entry name" value="UBA"/>
</dbReference>
<feature type="domain" description="UBA" evidence="2">
    <location>
        <begin position="272"/>
        <end position="312"/>
    </location>
</feature>
<dbReference type="SUPFAM" id="SSF46934">
    <property type="entry name" value="UBA-like"/>
    <property type="match status" value="1"/>
</dbReference>
<feature type="compositionally biased region" description="Basic and acidic residues" evidence="1">
    <location>
        <begin position="328"/>
        <end position="345"/>
    </location>
</feature>
<name>A0A9N8WLX9_9GLOM</name>
<dbReference type="OrthoDB" id="2439588at2759"/>
<dbReference type="SMART" id="SM00165">
    <property type="entry name" value="UBA"/>
    <property type="match status" value="1"/>
</dbReference>
<evidence type="ECO:0000256" key="1">
    <source>
        <dbReference type="SAM" id="MobiDB-lite"/>
    </source>
</evidence>
<proteinExistence type="predicted"/>
<dbReference type="PROSITE" id="PS50030">
    <property type="entry name" value="UBA"/>
    <property type="match status" value="1"/>
</dbReference>
<reference evidence="3" key="1">
    <citation type="submission" date="2021-06" db="EMBL/GenBank/DDBJ databases">
        <authorList>
            <person name="Kallberg Y."/>
            <person name="Tangrot J."/>
            <person name="Rosling A."/>
        </authorList>
    </citation>
    <scope>NUCLEOTIDE SEQUENCE</scope>
    <source>
        <strain evidence="3">FL130A</strain>
    </source>
</reference>
<feature type="region of interest" description="Disordered" evidence="1">
    <location>
        <begin position="310"/>
        <end position="409"/>
    </location>
</feature>
<evidence type="ECO:0000313" key="4">
    <source>
        <dbReference type="Proteomes" id="UP000789508"/>
    </source>
</evidence>
<evidence type="ECO:0000259" key="2">
    <source>
        <dbReference type="PROSITE" id="PS50030"/>
    </source>
</evidence>
<gene>
    <name evidence="3" type="ORF">ALEPTO_LOCUS3022</name>
</gene>
<dbReference type="Gene3D" id="1.10.8.10">
    <property type="entry name" value="DNA helicase RuvA subunit, C-terminal domain"/>
    <property type="match status" value="1"/>
</dbReference>
<dbReference type="Proteomes" id="UP000789508">
    <property type="component" value="Unassembled WGS sequence"/>
</dbReference>
<evidence type="ECO:0000313" key="3">
    <source>
        <dbReference type="EMBL" id="CAG8491704.1"/>
    </source>
</evidence>
<dbReference type="Pfam" id="PF22562">
    <property type="entry name" value="UBA_7"/>
    <property type="match status" value="1"/>
</dbReference>
<accession>A0A9N8WLX9</accession>
<dbReference type="EMBL" id="CAJVPS010000514">
    <property type="protein sequence ID" value="CAG8491704.1"/>
    <property type="molecule type" value="Genomic_DNA"/>
</dbReference>
<keyword evidence="4" id="KW-1185">Reference proteome</keyword>
<organism evidence="3 4">
    <name type="scientific">Ambispora leptoticha</name>
    <dbReference type="NCBI Taxonomy" id="144679"/>
    <lineage>
        <taxon>Eukaryota</taxon>
        <taxon>Fungi</taxon>
        <taxon>Fungi incertae sedis</taxon>
        <taxon>Mucoromycota</taxon>
        <taxon>Glomeromycotina</taxon>
        <taxon>Glomeromycetes</taxon>
        <taxon>Archaeosporales</taxon>
        <taxon>Ambisporaceae</taxon>
        <taxon>Ambispora</taxon>
    </lineage>
</organism>
<dbReference type="AlphaFoldDB" id="A0A9N8WLX9"/>
<dbReference type="InterPro" id="IPR009060">
    <property type="entry name" value="UBA-like_sf"/>
</dbReference>
<sequence>MSDRSAVGIGSTFRKDSRKSLKIDDSSTLYDKLIKGINDARENNMACLTMAKYIFPCPNHPRADEFLSDVEAEDELGEKKWKQIVMEELIKNGMEQLGLEELRVFAPCLTLKSTYNVSLLSVGESYSDADRDGKSSRSQTERTVKAYDFIFQLILKSMDVRSMLVRTPSPCLKITIKSVTNFVDIIKVARSPHISFQKKCIEESEVNPIPLEIQDELKLVSIPFFQVIGMKIRFYILIQIDGDLYGIWEWSSQDLPEKLMMSLMHCFYAWYQPPPTLVRKLVNMGFPEQGAQRALKRTIGKIEEALELLSEKKNEESNTQMDAEEQSNTEKIDFNKNMERSKTEEESVNEMDVEEQLNTEKLTDADDNGGKSNNNSKEVDENEGETDNSKEFEENDEETDNSKEIYANEGSKELEVVSIPYQKHLTKPHQWMLIISHNSVKLVNDAAINNRTNNITCKEFLIYQVVSFNSLFFFLPMT</sequence>
<feature type="compositionally biased region" description="Acidic residues" evidence="1">
    <location>
        <begin position="346"/>
        <end position="357"/>
    </location>
</feature>
<protein>
    <submittedName>
        <fullName evidence="3">7739_t:CDS:1</fullName>
    </submittedName>
</protein>
<dbReference type="CDD" id="cd14270">
    <property type="entry name" value="UBA"/>
    <property type="match status" value="1"/>
</dbReference>
<comment type="caution">
    <text evidence="3">The sequence shown here is derived from an EMBL/GenBank/DDBJ whole genome shotgun (WGS) entry which is preliminary data.</text>
</comment>